<dbReference type="EMBL" id="CP040899">
    <property type="protein sequence ID" value="QDB78084.1"/>
    <property type="molecule type" value="Genomic_DNA"/>
</dbReference>
<organism evidence="1 2">
    <name type="scientific">Georgenia wutianyii</name>
    <dbReference type="NCBI Taxonomy" id="2585135"/>
    <lineage>
        <taxon>Bacteria</taxon>
        <taxon>Bacillati</taxon>
        <taxon>Actinomycetota</taxon>
        <taxon>Actinomycetes</taxon>
        <taxon>Micrococcales</taxon>
        <taxon>Bogoriellaceae</taxon>
        <taxon>Georgenia</taxon>
    </lineage>
</organism>
<dbReference type="Gene3D" id="1.20.120.1550">
    <property type="entry name" value="Protein of unknown function DUF5063"/>
    <property type="match status" value="1"/>
</dbReference>
<proteinExistence type="predicted"/>
<evidence type="ECO:0000313" key="1">
    <source>
        <dbReference type="EMBL" id="QDB78084.1"/>
    </source>
</evidence>
<dbReference type="Proteomes" id="UP000313948">
    <property type="component" value="Chromosome"/>
</dbReference>
<dbReference type="InterPro" id="IPR038312">
    <property type="entry name" value="DUF5063_sf"/>
</dbReference>
<reference evidence="1 2" key="1">
    <citation type="submission" date="2019-05" db="EMBL/GenBank/DDBJ databases">
        <title>Georgenia *** sp. nov., and Georgenia *** sp. nov., isolated from the intestinal contents of plateau pika (Ochotona curzoniae) in the Qinghai-Tibet plateau of China.</title>
        <authorList>
            <person name="Tian Z."/>
        </authorList>
    </citation>
    <scope>NUCLEOTIDE SEQUENCE [LARGE SCALE GENOMIC DNA]</scope>
    <source>
        <strain evidence="1 2">Z294</strain>
    </source>
</reference>
<sequence length="201" mass="21369">MPEHNPVRAAEAAAEVADLRALAAAMAAESERYLATVTEVAAGAHPDAAMSLLLLAVADLSAAGARLGAVVDVVPPERFEPDDGTEPDTDPLRLGLANLLEGLDEYREVPDPLVDNVSVTATLSADLAEVAHALRQGLQHHRAGNDVEALWWWQFSYLSNWGDRAASALRTLLSVLSHVRLDVPADVAADAEFDALHAEID</sequence>
<accession>A0ABX5VIJ0</accession>
<protein>
    <submittedName>
        <fullName evidence="1">DUF5063 domain-containing protein</fullName>
    </submittedName>
</protein>
<evidence type="ECO:0000313" key="2">
    <source>
        <dbReference type="Proteomes" id="UP000313948"/>
    </source>
</evidence>
<dbReference type="Pfam" id="PF16702">
    <property type="entry name" value="DUF5063"/>
    <property type="match status" value="1"/>
</dbReference>
<keyword evidence="2" id="KW-1185">Reference proteome</keyword>
<dbReference type="InterPro" id="IPR032025">
    <property type="entry name" value="DUF5063"/>
</dbReference>
<gene>
    <name evidence="1" type="ORF">FE251_00870</name>
</gene>
<dbReference type="RefSeq" id="WP_139947433.1">
    <property type="nucleotide sequence ID" value="NZ_CP040899.1"/>
</dbReference>
<name>A0ABX5VIJ0_9MICO</name>